<feature type="transmembrane region" description="Helical" evidence="7">
    <location>
        <begin position="258"/>
        <end position="279"/>
    </location>
</feature>
<proteinExistence type="inferred from homology"/>
<dbReference type="AlphaFoldDB" id="A0A2K2FNG6"/>
<evidence type="ECO:0000256" key="6">
    <source>
        <dbReference type="ARBA" id="ARBA00023136"/>
    </source>
</evidence>
<keyword evidence="3" id="KW-1003">Cell membrane</keyword>
<comment type="similarity">
    <text evidence="7">Belongs to the binding-protein-dependent transport system permease family.</text>
</comment>
<evidence type="ECO:0000313" key="9">
    <source>
        <dbReference type="EMBL" id="PNU01638.1"/>
    </source>
</evidence>
<feature type="transmembrane region" description="Helical" evidence="7">
    <location>
        <begin position="48"/>
        <end position="74"/>
    </location>
</feature>
<protein>
    <submittedName>
        <fullName evidence="9">Sugar ABC transporter permease</fullName>
    </submittedName>
</protein>
<dbReference type="InterPro" id="IPR035906">
    <property type="entry name" value="MetI-like_sf"/>
</dbReference>
<sequence length="344" mass="39612">MQFYAYLFWAFYHHISRLDSQNGSFSFLDRSVIILAKKRRFTKDDMELTLLALPTVVWYILFTYLPMFGIIVAFKRYRPLPDSNFLVSLIKSQPVGIDNFKFLFATPDAWIMFRNTVLYNCVFIILGIVIPVTLAIMLSNLHSKRLAKGYQTIIFLPYFLSWVVVSYFVFSFLSADKGMANQIMNMLGKESVQWYMEKKYWPYILIFLNLWKGMGYGMVVYLASISGIDKMLYEAAIIDGASRWQQVKYITLPMLKNMIIIMFILSVGRIFSSDFGLFYQVPRNSGPLVDVTQTIDVYVYKALMGMNNIGFSSAAAFLQSVLGFITILTANFIVKKIDPESGLL</sequence>
<comment type="caution">
    <text evidence="9">The sequence shown here is derived from an EMBL/GenBank/DDBJ whole genome shotgun (WGS) entry which is preliminary data.</text>
</comment>
<feature type="domain" description="ABC transmembrane type-1" evidence="8">
    <location>
        <begin position="113"/>
        <end position="330"/>
    </location>
</feature>
<dbReference type="GO" id="GO:0055085">
    <property type="term" value="P:transmembrane transport"/>
    <property type="evidence" value="ECO:0007669"/>
    <property type="project" value="InterPro"/>
</dbReference>
<feature type="transmembrane region" description="Helical" evidence="7">
    <location>
        <begin position="309"/>
        <end position="334"/>
    </location>
</feature>
<dbReference type="InterPro" id="IPR050809">
    <property type="entry name" value="UgpAE/MalFG_permease"/>
</dbReference>
<dbReference type="Gene3D" id="1.10.3720.10">
    <property type="entry name" value="MetI-like"/>
    <property type="match status" value="1"/>
</dbReference>
<evidence type="ECO:0000256" key="5">
    <source>
        <dbReference type="ARBA" id="ARBA00022989"/>
    </source>
</evidence>
<evidence type="ECO:0000256" key="7">
    <source>
        <dbReference type="RuleBase" id="RU363032"/>
    </source>
</evidence>
<evidence type="ECO:0000256" key="1">
    <source>
        <dbReference type="ARBA" id="ARBA00004651"/>
    </source>
</evidence>
<dbReference type="SUPFAM" id="SSF161098">
    <property type="entry name" value="MetI-like"/>
    <property type="match status" value="1"/>
</dbReference>
<dbReference type="InterPro" id="IPR000515">
    <property type="entry name" value="MetI-like"/>
</dbReference>
<dbReference type="KEGG" id="cthd:CDO33_16425"/>
<dbReference type="GO" id="GO:0005886">
    <property type="term" value="C:plasma membrane"/>
    <property type="evidence" value="ECO:0007669"/>
    <property type="project" value="UniProtKB-SubCell"/>
</dbReference>
<name>A0A2K2FNG6_9CLOT</name>
<keyword evidence="10" id="KW-1185">Reference proteome</keyword>
<keyword evidence="2 7" id="KW-0813">Transport</keyword>
<evidence type="ECO:0000259" key="8">
    <source>
        <dbReference type="PROSITE" id="PS50928"/>
    </source>
</evidence>
<gene>
    <name evidence="9" type="ORF">CDQ84_00435</name>
</gene>
<dbReference type="Pfam" id="PF00528">
    <property type="entry name" value="BPD_transp_1"/>
    <property type="match status" value="1"/>
</dbReference>
<reference evidence="10" key="1">
    <citation type="submission" date="2017-06" db="EMBL/GenBank/DDBJ databases">
        <title>Investigating the central metabolism of Clostridium thermosuccinogenes.</title>
        <authorList>
            <person name="Koendjbiharie J.G."/>
            <person name="Van Kranenburg R."/>
            <person name="Vriesendorp B."/>
        </authorList>
    </citation>
    <scope>NUCLEOTIDE SEQUENCE [LARGE SCALE GENOMIC DNA]</scope>
    <source>
        <strain evidence="10">DSM 5806</strain>
    </source>
</reference>
<dbReference type="OrthoDB" id="2637002at2"/>
<organism evidence="9 10">
    <name type="scientific">Clostridium thermosuccinogenes</name>
    <dbReference type="NCBI Taxonomy" id="84032"/>
    <lineage>
        <taxon>Bacteria</taxon>
        <taxon>Bacillati</taxon>
        <taxon>Bacillota</taxon>
        <taxon>Clostridia</taxon>
        <taxon>Eubacteriales</taxon>
        <taxon>Clostridiaceae</taxon>
        <taxon>Clostridium</taxon>
    </lineage>
</organism>
<feature type="transmembrane region" description="Helical" evidence="7">
    <location>
        <begin position="117"/>
        <end position="141"/>
    </location>
</feature>
<evidence type="ECO:0000256" key="4">
    <source>
        <dbReference type="ARBA" id="ARBA00022692"/>
    </source>
</evidence>
<dbReference type="PANTHER" id="PTHR43227">
    <property type="entry name" value="BLL4140 PROTEIN"/>
    <property type="match status" value="1"/>
</dbReference>
<comment type="subcellular location">
    <subcellularLocation>
        <location evidence="1 7">Cell membrane</location>
        <topology evidence="1 7">Multi-pass membrane protein</topology>
    </subcellularLocation>
</comment>
<keyword evidence="6 7" id="KW-0472">Membrane</keyword>
<evidence type="ECO:0000313" key="10">
    <source>
        <dbReference type="Proteomes" id="UP000236151"/>
    </source>
</evidence>
<feature type="transmembrane region" description="Helical" evidence="7">
    <location>
        <begin position="153"/>
        <end position="175"/>
    </location>
</feature>
<dbReference type="EMBL" id="NIOJ01000001">
    <property type="protein sequence ID" value="PNU01638.1"/>
    <property type="molecule type" value="Genomic_DNA"/>
</dbReference>
<keyword evidence="5 7" id="KW-1133">Transmembrane helix</keyword>
<evidence type="ECO:0000256" key="3">
    <source>
        <dbReference type="ARBA" id="ARBA00022475"/>
    </source>
</evidence>
<evidence type="ECO:0000256" key="2">
    <source>
        <dbReference type="ARBA" id="ARBA00022448"/>
    </source>
</evidence>
<feature type="transmembrane region" description="Helical" evidence="7">
    <location>
        <begin position="200"/>
        <end position="223"/>
    </location>
</feature>
<dbReference type="PROSITE" id="PS50928">
    <property type="entry name" value="ABC_TM1"/>
    <property type="match status" value="1"/>
</dbReference>
<dbReference type="CDD" id="cd06261">
    <property type="entry name" value="TM_PBP2"/>
    <property type="match status" value="1"/>
</dbReference>
<dbReference type="Proteomes" id="UP000236151">
    <property type="component" value="Unassembled WGS sequence"/>
</dbReference>
<dbReference type="PANTHER" id="PTHR43227:SF11">
    <property type="entry name" value="BLL4140 PROTEIN"/>
    <property type="match status" value="1"/>
</dbReference>
<accession>A0A2K2FNG6</accession>
<keyword evidence="4 7" id="KW-0812">Transmembrane</keyword>